<comment type="caution">
    <text evidence="3">The sequence shown here is derived from an EMBL/GenBank/DDBJ whole genome shotgun (WGS) entry which is preliminary data.</text>
</comment>
<organism evidence="3 4">
    <name type="scientific">Bacteroides ovatus</name>
    <dbReference type="NCBI Taxonomy" id="28116"/>
    <lineage>
        <taxon>Bacteria</taxon>
        <taxon>Pseudomonadati</taxon>
        <taxon>Bacteroidota</taxon>
        <taxon>Bacteroidia</taxon>
        <taxon>Bacteroidales</taxon>
        <taxon>Bacteroidaceae</taxon>
        <taxon>Bacteroides</taxon>
    </lineage>
</organism>
<feature type="signal peptide" evidence="1">
    <location>
        <begin position="1"/>
        <end position="19"/>
    </location>
</feature>
<dbReference type="RefSeq" id="WP_149951750.1">
    <property type="nucleotide sequence ID" value="NZ_CP103210.1"/>
</dbReference>
<reference evidence="3 4" key="1">
    <citation type="journal article" date="2019" name="Nat. Med.">
        <title>A library of human gut bacterial isolates paired with longitudinal multiomics data enables mechanistic microbiome research.</title>
        <authorList>
            <person name="Poyet M."/>
            <person name="Groussin M."/>
            <person name="Gibbons S.M."/>
            <person name="Avila-Pacheco J."/>
            <person name="Jiang X."/>
            <person name="Kearney S.M."/>
            <person name="Perrotta A.R."/>
            <person name="Berdy B."/>
            <person name="Zhao S."/>
            <person name="Lieberman T.D."/>
            <person name="Swanson P.K."/>
            <person name="Smith M."/>
            <person name="Roesemann S."/>
            <person name="Alexander J.E."/>
            <person name="Rich S.A."/>
            <person name="Livny J."/>
            <person name="Vlamakis H."/>
            <person name="Clish C."/>
            <person name="Bullock K."/>
            <person name="Deik A."/>
            <person name="Scott J."/>
            <person name="Pierce K.A."/>
            <person name="Xavier R.J."/>
            <person name="Alm E.J."/>
        </authorList>
    </citation>
    <scope>NUCLEOTIDE SEQUENCE [LARGE SCALE GENOMIC DNA]</scope>
    <source>
        <strain evidence="3 4">BIOML-A160</strain>
    </source>
</reference>
<evidence type="ECO:0000313" key="4">
    <source>
        <dbReference type="Proteomes" id="UP000365824"/>
    </source>
</evidence>
<evidence type="ECO:0000313" key="3">
    <source>
        <dbReference type="EMBL" id="KAA3924955.1"/>
    </source>
</evidence>
<dbReference type="Pfam" id="PF21231">
    <property type="entry name" value="GH141_M"/>
    <property type="match status" value="1"/>
</dbReference>
<dbReference type="InterPro" id="IPR012334">
    <property type="entry name" value="Pectin_lyas_fold"/>
</dbReference>
<feature type="chain" id="PRO_5040421897" evidence="1">
    <location>
        <begin position="20"/>
        <end position="619"/>
    </location>
</feature>
<dbReference type="PANTHER" id="PTHR36453">
    <property type="entry name" value="SECRETED PROTEIN-RELATED"/>
    <property type="match status" value="1"/>
</dbReference>
<dbReference type="AlphaFoldDB" id="A0A9P4DU35"/>
<dbReference type="InterPro" id="IPR006626">
    <property type="entry name" value="PbH1"/>
</dbReference>
<accession>A0A9P4DU35</accession>
<keyword evidence="1" id="KW-0732">Signal</keyword>
<dbReference type="SUPFAM" id="SSF51126">
    <property type="entry name" value="Pectin lyase-like"/>
    <property type="match status" value="1"/>
</dbReference>
<evidence type="ECO:0000259" key="2">
    <source>
        <dbReference type="Pfam" id="PF21231"/>
    </source>
</evidence>
<dbReference type="EMBL" id="VWLB01000041">
    <property type="protein sequence ID" value="KAA3924955.1"/>
    <property type="molecule type" value="Genomic_DNA"/>
</dbReference>
<proteinExistence type="predicted"/>
<feature type="domain" description="GH141-like insertion" evidence="2">
    <location>
        <begin position="119"/>
        <end position="278"/>
    </location>
</feature>
<dbReference type="InterPro" id="IPR011050">
    <property type="entry name" value="Pectin_lyase_fold/virulence"/>
</dbReference>
<protein>
    <submittedName>
        <fullName evidence="3">Right-handed parallel beta-helix repeat-containing protein</fullName>
    </submittedName>
</protein>
<sequence>MKKLFVTAICILCSHWLLAGEIWISPKGSDFNDGTCQSPKATLTSALRQAREWRRTEDNRIQGGITIYMEGGTYAFYEPVFIRPEDSGTKESPTIIRSVGDEKVILSGGISIKGWKKQGKVWVADVPVFNGRPLDFRQLWVNGKKAVRARDVEDFEKMNRICSVDEKNEILYVPVVSIRRLIDNKGNLKAKYAEMVLHQMWCVANLRIRSVEVQGDSAAIRFHQPESRIQFEHPWPRPMVTTDGHNSAFYLTNARELQDVPGEWYHDIDARKVYYYPREGEKMQEAEVIVPAVETLVRVEGTLDRPVCHIRFEKITFSYTTWMRPSEKGHVPLQAGMYLTDGYRIDPKMQRNYLNHPLDNQGWLGRPAAAVRVVAARQIDFERCQFEHLGSTGLDYEEAVQGGVVRGCLFHDIAGNGLLVGSFSPAAHETHLPYDPADRREVCTQQQINNCYFTEIGNEDWGCLAIAAGYVGDVNIEHNEISEVPYSGISLGWGWTQTVNCMRNNRVHANLIHHYAKHMYDVAGIYTLGSQPKSYVTENCVHSIYKPGYVHDPNHWFYLYTDEGSSFITVRDNWTEGEKYLQNANGPGNVWENNGPKVDSVIRERAGLEAGYKDLLNIQ</sequence>
<dbReference type="SMART" id="SM00710">
    <property type="entry name" value="PbH1"/>
    <property type="match status" value="5"/>
</dbReference>
<dbReference type="InterPro" id="IPR048482">
    <property type="entry name" value="GH141_ins"/>
</dbReference>
<gene>
    <name evidence="3" type="ORF">F3F25_21165</name>
</gene>
<dbReference type="Proteomes" id="UP000365824">
    <property type="component" value="Unassembled WGS sequence"/>
</dbReference>
<dbReference type="PANTHER" id="PTHR36453:SF1">
    <property type="entry name" value="RIGHT HANDED BETA HELIX DOMAIN-CONTAINING PROTEIN"/>
    <property type="match status" value="1"/>
</dbReference>
<name>A0A9P4DU35_BACOV</name>
<evidence type="ECO:0000256" key="1">
    <source>
        <dbReference type="SAM" id="SignalP"/>
    </source>
</evidence>
<dbReference type="Gene3D" id="2.160.20.10">
    <property type="entry name" value="Single-stranded right-handed beta-helix, Pectin lyase-like"/>
    <property type="match status" value="2"/>
</dbReference>